<dbReference type="KEGG" id="vg:26633264"/>
<dbReference type="RefSeq" id="YP_009206959.1">
    <property type="nucleotide sequence ID" value="NC_028890.1"/>
</dbReference>
<sequence length="118" mass="13702">MFKDSHGDIIANTLQYYRERTKSSSTVAPSPYAEIKAMLQKTVDEGKRVMIDIRDSYSVQTVVVRFEYIHDRWAMGKSICYYDGEEVEIPYTIHYSDIFCNKKMNVKVVVEGENPFNA</sequence>
<proteinExistence type="predicted"/>
<gene>
    <name evidence="1" type="ORF">TSARBOMBA_144</name>
</gene>
<keyword evidence="2" id="KW-1185">Reference proteome</keyword>
<evidence type="ECO:0000313" key="2">
    <source>
        <dbReference type="Proteomes" id="UP000204602"/>
    </source>
</evidence>
<dbReference type="OrthoDB" id="16834at10239"/>
<dbReference type="GeneID" id="26633264"/>
<dbReference type="Proteomes" id="UP000204602">
    <property type="component" value="Segment"/>
</dbReference>
<evidence type="ECO:0000313" key="1">
    <source>
        <dbReference type="EMBL" id="ALA13053.1"/>
    </source>
</evidence>
<protein>
    <submittedName>
        <fullName evidence="1">Uncharacterized protein</fullName>
    </submittedName>
</protein>
<organism evidence="1 2">
    <name type="scientific">Bacillus phage TsarBomba</name>
    <dbReference type="NCBI Taxonomy" id="1690456"/>
    <lineage>
        <taxon>Viruses</taxon>
        <taxon>Duplodnaviria</taxon>
        <taxon>Heunggongvirae</taxon>
        <taxon>Uroviricota</taxon>
        <taxon>Caudoviricetes</taxon>
        <taxon>Herelleviridae</taxon>
        <taxon>Bastillevirinae</taxon>
        <taxon>Tsarbombavirus</taxon>
        <taxon>Tsarbombavirus tsarbomba</taxon>
    </lineage>
</organism>
<name>A0A0K2D002_9CAUD</name>
<reference evidence="1 2" key="1">
    <citation type="journal article" date="2015" name="Genome Announc.">
        <title>Complete Genome Sequence of Bacillus cereus Group Phage TsarBomba.</title>
        <authorList>
            <person name="Erill I."/>
            <person name="Caruso S.M."/>
        </authorList>
    </citation>
    <scope>NUCLEOTIDE SEQUENCE [LARGE SCALE GENOMIC DNA]</scope>
</reference>
<accession>A0A0K2D002</accession>
<dbReference type="EMBL" id="KT224359">
    <property type="protein sequence ID" value="ALA13053.1"/>
    <property type="molecule type" value="Genomic_DNA"/>
</dbReference>